<dbReference type="InterPro" id="IPR027359">
    <property type="entry name" value="Volt_channel_dom_sf"/>
</dbReference>
<dbReference type="InterPro" id="IPR029023">
    <property type="entry name" value="Tensin_phosphatase"/>
</dbReference>
<gene>
    <name evidence="10" type="primary">TPTE2</name>
</gene>
<dbReference type="PROSITE" id="PS51181">
    <property type="entry name" value="PPASE_TENSIN"/>
    <property type="match status" value="1"/>
</dbReference>
<dbReference type="GO" id="GO:0016314">
    <property type="term" value="F:phosphatidylinositol-3,4,5-trisphosphate 3-phosphatase activity"/>
    <property type="evidence" value="ECO:0007669"/>
    <property type="project" value="TreeGrafter"/>
</dbReference>
<protein>
    <submittedName>
        <fullName evidence="10">Transmembrane phosphoinositide 3-phosphatase and tensin homolog 2</fullName>
    </submittedName>
</protein>
<name>A0A8C5VCP8_MICMU</name>
<dbReference type="SMART" id="SM01326">
    <property type="entry name" value="PTEN_C2"/>
    <property type="match status" value="1"/>
</dbReference>
<evidence type="ECO:0000256" key="2">
    <source>
        <dbReference type="ARBA" id="ARBA00022692"/>
    </source>
</evidence>
<dbReference type="PANTHER" id="PTHR12305">
    <property type="entry name" value="PHOSPHATASE WITH HOMOLOGY TO TENSIN"/>
    <property type="match status" value="1"/>
</dbReference>
<evidence type="ECO:0000256" key="5">
    <source>
        <dbReference type="ARBA" id="ARBA00023136"/>
    </source>
</evidence>
<dbReference type="AlphaFoldDB" id="A0A8C5VCP8"/>
<proteinExistence type="predicted"/>
<evidence type="ECO:0000256" key="6">
    <source>
        <dbReference type="SAM" id="Phobius"/>
    </source>
</evidence>
<evidence type="ECO:0000256" key="4">
    <source>
        <dbReference type="ARBA" id="ARBA00022989"/>
    </source>
</evidence>
<feature type="transmembrane region" description="Helical" evidence="6">
    <location>
        <begin position="98"/>
        <end position="119"/>
    </location>
</feature>
<accession>A0A8C5VCP8</accession>
<keyword evidence="2 6" id="KW-0812">Transmembrane</keyword>
<dbReference type="PANTHER" id="PTHR12305:SF60">
    <property type="entry name" value="PHOSPHATIDYLINOSITOL 3,4,5-TRISPHOSPHATE 3-PHOSPHATASE TPTE2-RELATED"/>
    <property type="match status" value="1"/>
</dbReference>
<dbReference type="PROSITE" id="PS00383">
    <property type="entry name" value="TYR_PHOSPHATASE_1"/>
    <property type="match status" value="1"/>
</dbReference>
<dbReference type="GeneTree" id="ENSGT00940000154335"/>
<dbReference type="Proteomes" id="UP000694394">
    <property type="component" value="Chromosome 13"/>
</dbReference>
<dbReference type="Gene3D" id="2.60.40.1110">
    <property type="match status" value="1"/>
</dbReference>
<dbReference type="InterPro" id="IPR000387">
    <property type="entry name" value="Tyr_Pase_dom"/>
</dbReference>
<feature type="domain" description="C2 tensin-type" evidence="9">
    <location>
        <begin position="351"/>
        <end position="481"/>
    </location>
</feature>
<feature type="domain" description="Phosphatase tensin-type" evidence="8">
    <location>
        <begin position="168"/>
        <end position="344"/>
    </location>
</feature>
<dbReference type="InterPro" id="IPR005821">
    <property type="entry name" value="Ion_trans_dom"/>
</dbReference>
<dbReference type="SUPFAM" id="SSF49562">
    <property type="entry name" value="C2 domain (Calcium/lipid-binding domain, CaLB)"/>
    <property type="match status" value="1"/>
</dbReference>
<dbReference type="Pfam" id="PF22785">
    <property type="entry name" value="Tc-R-P"/>
    <property type="match status" value="1"/>
</dbReference>
<dbReference type="Gene3D" id="3.90.190.10">
    <property type="entry name" value="Protein tyrosine phosphatase superfamily"/>
    <property type="match status" value="1"/>
</dbReference>
<dbReference type="Pfam" id="PF10409">
    <property type="entry name" value="PTEN_C2"/>
    <property type="match status" value="1"/>
</dbReference>
<dbReference type="PROSITE" id="PS50056">
    <property type="entry name" value="TYR_PHOSPHATASE_2"/>
    <property type="match status" value="1"/>
</dbReference>
<dbReference type="InterPro" id="IPR029021">
    <property type="entry name" value="Prot-tyrosine_phosphatase-like"/>
</dbReference>
<reference evidence="10" key="2">
    <citation type="submission" date="2025-08" db="UniProtKB">
        <authorList>
            <consortium name="Ensembl"/>
        </authorList>
    </citation>
    <scope>IDENTIFICATION</scope>
</reference>
<dbReference type="InterPro" id="IPR045102">
    <property type="entry name" value="PTP_VSP_TPTE"/>
</dbReference>
<evidence type="ECO:0000256" key="3">
    <source>
        <dbReference type="ARBA" id="ARBA00022801"/>
    </source>
</evidence>
<dbReference type="Gene3D" id="1.20.120.350">
    <property type="entry name" value="Voltage-gated potassium channels. Chain C"/>
    <property type="match status" value="1"/>
</dbReference>
<dbReference type="Pfam" id="PF00520">
    <property type="entry name" value="Ion_trans"/>
    <property type="match status" value="1"/>
</dbReference>
<dbReference type="SUPFAM" id="SSF52799">
    <property type="entry name" value="(Phosphotyrosine protein) phosphatases II"/>
    <property type="match status" value="1"/>
</dbReference>
<dbReference type="InterPro" id="IPR016130">
    <property type="entry name" value="Tyr_Pase_AS"/>
</dbReference>
<feature type="transmembrane region" description="Helical" evidence="6">
    <location>
        <begin position="30"/>
        <end position="53"/>
    </location>
</feature>
<evidence type="ECO:0000313" key="11">
    <source>
        <dbReference type="Proteomes" id="UP000694394"/>
    </source>
</evidence>
<dbReference type="GO" id="GO:0005216">
    <property type="term" value="F:monoatomic ion channel activity"/>
    <property type="evidence" value="ECO:0007669"/>
    <property type="project" value="InterPro"/>
</dbReference>
<dbReference type="InterPro" id="IPR051281">
    <property type="entry name" value="Dual-spec_lipid-protein_phosph"/>
</dbReference>
<feature type="transmembrane region" description="Helical" evidence="6">
    <location>
        <begin position="65"/>
        <end position="86"/>
    </location>
</feature>
<dbReference type="InterPro" id="IPR014020">
    <property type="entry name" value="Tensin_C2-dom"/>
</dbReference>
<organism evidence="10 11">
    <name type="scientific">Microcebus murinus</name>
    <name type="common">Gray mouse lemur</name>
    <name type="synonym">Lemur murinus</name>
    <dbReference type="NCBI Taxonomy" id="30608"/>
    <lineage>
        <taxon>Eukaryota</taxon>
        <taxon>Metazoa</taxon>
        <taxon>Chordata</taxon>
        <taxon>Craniata</taxon>
        <taxon>Vertebrata</taxon>
        <taxon>Euteleostomi</taxon>
        <taxon>Mammalia</taxon>
        <taxon>Eutheria</taxon>
        <taxon>Euarchontoglires</taxon>
        <taxon>Primates</taxon>
        <taxon>Strepsirrhini</taxon>
        <taxon>Lemuriformes</taxon>
        <taxon>Cheirogaleidae</taxon>
        <taxon>Microcebus</taxon>
    </lineage>
</organism>
<comment type="subcellular location">
    <subcellularLocation>
        <location evidence="1">Membrane</location>
        <topology evidence="1">Multi-pass membrane protein</topology>
    </subcellularLocation>
</comment>
<keyword evidence="4 6" id="KW-1133">Transmembrane helix</keyword>
<evidence type="ECO:0000259" key="7">
    <source>
        <dbReference type="PROSITE" id="PS50056"/>
    </source>
</evidence>
<sequence>IHNVFCRKSVINFIFISFCRGKINKILHSVLSSFACGIFGLLLIFLDISLVIIDLVFTDKIYIPLGYRSVSLAIALFFFLELLLRVCVEGRWHYFSDILNILDAIIIVVILLFDIIYIFNNTQFVGDIPRLAVFFRPLRLIIFMRLCLLARQKRLEQLTRRMVSGNKRRYTRGGFDLDLTYVTEHIIAMSFPSSGKQSWYRNPITEVARFLDSKHQGHYQVYNLCSEKEYDPKYFHYRVNRVMIDDHNVPTLHDMVEFSKDVDKWMSKDKENVVVIHCKGGKGRTGTMVCVCLITRGIFLTAQQSLRYFGQRRTNKTSSTKFQGVETPSQNRYVGYFEEVKHTYDWNLPPTKFLLLKKFIIYSIHGNGNGCDLTMQVIMKQSIIYSCSSSQNIFHDSESNRVIIHIFSCPPLCDDVKMQFFLCSGVPKYYTKCQFFFWFHTSFIRNNRLYLPRNELDKLHKPKAWKIYQPDFAVEIYFEEIII</sequence>
<dbReference type="GO" id="GO:0016020">
    <property type="term" value="C:membrane"/>
    <property type="evidence" value="ECO:0007669"/>
    <property type="project" value="UniProtKB-SubCell"/>
</dbReference>
<dbReference type="CDD" id="cd14510">
    <property type="entry name" value="PTP_VSP_TPTE"/>
    <property type="match status" value="1"/>
</dbReference>
<dbReference type="PROSITE" id="PS51182">
    <property type="entry name" value="C2_TENSIN"/>
    <property type="match status" value="1"/>
</dbReference>
<keyword evidence="11" id="KW-1185">Reference proteome</keyword>
<feature type="domain" description="Tyrosine specific protein phosphatases" evidence="7">
    <location>
        <begin position="253"/>
        <end position="319"/>
    </location>
</feature>
<reference evidence="10" key="3">
    <citation type="submission" date="2025-09" db="UniProtKB">
        <authorList>
            <consortium name="Ensembl"/>
        </authorList>
    </citation>
    <scope>IDENTIFICATION</scope>
</reference>
<keyword evidence="3" id="KW-0378">Hydrolase</keyword>
<dbReference type="FunFam" id="2.60.40.1110:FF:000004">
    <property type="entry name" value="Voltage-sensor containing phosphatase"/>
    <property type="match status" value="1"/>
</dbReference>
<evidence type="ECO:0000256" key="1">
    <source>
        <dbReference type="ARBA" id="ARBA00004141"/>
    </source>
</evidence>
<keyword evidence="5 6" id="KW-0472">Membrane</keyword>
<dbReference type="Ensembl" id="ENSMICT00000046228.2">
    <property type="protein sequence ID" value="ENSMICP00000018092.2"/>
    <property type="gene ID" value="ENSMICG00000006396.3"/>
</dbReference>
<evidence type="ECO:0000259" key="9">
    <source>
        <dbReference type="PROSITE" id="PS51182"/>
    </source>
</evidence>
<dbReference type="EMBL" id="ABDC03017906">
    <property type="status" value="NOT_ANNOTATED_CDS"/>
    <property type="molecule type" value="Genomic_DNA"/>
</dbReference>
<evidence type="ECO:0000313" key="10">
    <source>
        <dbReference type="Ensembl" id="ENSMICP00000018092.2"/>
    </source>
</evidence>
<evidence type="ECO:0000259" key="8">
    <source>
        <dbReference type="PROSITE" id="PS51181"/>
    </source>
</evidence>
<dbReference type="GO" id="GO:0005829">
    <property type="term" value="C:cytosol"/>
    <property type="evidence" value="ECO:0007669"/>
    <property type="project" value="TreeGrafter"/>
</dbReference>
<dbReference type="InterPro" id="IPR035892">
    <property type="entry name" value="C2_domain_sf"/>
</dbReference>
<dbReference type="FunFam" id="3.90.190.10:FF:000053">
    <property type="entry name" value="Phosphatidylinositol 3,4,5-trisphosphate 3-phosphatase TPTE2"/>
    <property type="match status" value="1"/>
</dbReference>
<reference evidence="10" key="1">
    <citation type="submission" date="2016-12" db="EMBL/GenBank/DDBJ databases">
        <title>Mouse lemur reference genome and diversity panel.</title>
        <authorList>
            <person name="Harris R."/>
            <person name="Larsen P."/>
            <person name="Liu Y."/>
            <person name="Hughes D.S."/>
            <person name="Murali S."/>
            <person name="Raveendran M."/>
            <person name="Korchina V."/>
            <person name="Wang M."/>
            <person name="Jhangiani S."/>
            <person name="Bandaranaike D."/>
            <person name="Bellair M."/>
            <person name="Blankenburg K."/>
            <person name="Chao H."/>
            <person name="Dahdouli M."/>
            <person name="Dinh H."/>
            <person name="Doddapaneni H."/>
            <person name="English A."/>
            <person name="Firestine M."/>
            <person name="Gnanaolivu R."/>
            <person name="Gross S."/>
            <person name="Hernandez B."/>
            <person name="Javaid M."/>
            <person name="Jayaseelan J."/>
            <person name="Jones J."/>
            <person name="Khan Z."/>
            <person name="Kovar C."/>
            <person name="Kurapati P."/>
            <person name="Le B."/>
            <person name="Lee S."/>
            <person name="Li M."/>
            <person name="Mathew T."/>
            <person name="Narasimhan A."/>
            <person name="Ngo D."/>
            <person name="Nguyen L."/>
            <person name="Okwuonu G."/>
            <person name="Ongeri F."/>
            <person name="Osuji N."/>
            <person name="Pu L.-L."/>
            <person name="Puazo M."/>
            <person name="Quiroz J."/>
            <person name="Raj R."/>
            <person name="Rajbhandari K."/>
            <person name="Reid J.G."/>
            <person name="Santibanez J."/>
            <person name="Sexton D."/>
            <person name="Skinner E."/>
            <person name="Vee V."/>
            <person name="Weissenberger G."/>
            <person name="Wu Y."/>
            <person name="Xin Y."/>
            <person name="Han Y."/>
            <person name="Campbell C."/>
            <person name="Brown A."/>
            <person name="Sullivan B."/>
            <person name="Shelton J."/>
            <person name="Brown S."/>
            <person name="Dudchenko O."/>
            <person name="Machol I."/>
            <person name="Durand N."/>
            <person name="Shamim M."/>
            <person name="Lieberman A."/>
            <person name="Muzny D.M."/>
            <person name="Richards S."/>
            <person name="Yoder A."/>
            <person name="Worley K.C."/>
            <person name="Rogers J."/>
            <person name="Gibbs R.A."/>
        </authorList>
    </citation>
    <scope>NUCLEOTIDE SEQUENCE [LARGE SCALE GENOMIC DNA]</scope>
</reference>